<dbReference type="GO" id="GO:0003723">
    <property type="term" value="F:RNA binding"/>
    <property type="evidence" value="ECO:0007669"/>
    <property type="project" value="InterPro"/>
</dbReference>
<dbReference type="InterPro" id="IPR012337">
    <property type="entry name" value="RNaseH-like_sf"/>
</dbReference>
<protein>
    <recommendedName>
        <fullName evidence="2">Poly(A)-specific ribonuclease RNA-binding domain-containing protein</fullName>
    </recommendedName>
</protein>
<proteinExistence type="inferred from homology"/>
<dbReference type="Proteomes" id="UP001209878">
    <property type="component" value="Unassembled WGS sequence"/>
</dbReference>
<dbReference type="InterPro" id="IPR036867">
    <property type="entry name" value="R3H_dom_sf"/>
</dbReference>
<dbReference type="PANTHER" id="PTHR15092:SF44">
    <property type="entry name" value="POLY(A)-SPECIFIC RIBONUCLEASE PARN"/>
    <property type="match status" value="1"/>
</dbReference>
<dbReference type="InterPro" id="IPR036397">
    <property type="entry name" value="RNaseH_sf"/>
</dbReference>
<dbReference type="InterPro" id="IPR012677">
    <property type="entry name" value="Nucleotide-bd_a/b_plait_sf"/>
</dbReference>
<dbReference type="GO" id="GO:0005737">
    <property type="term" value="C:cytoplasm"/>
    <property type="evidence" value="ECO:0007669"/>
    <property type="project" value="InterPro"/>
</dbReference>
<dbReference type="GO" id="GO:0000289">
    <property type="term" value="P:nuclear-transcribed mRNA poly(A) tail shortening"/>
    <property type="evidence" value="ECO:0007669"/>
    <property type="project" value="TreeGrafter"/>
</dbReference>
<dbReference type="GO" id="GO:1990432">
    <property type="term" value="P:siRNA 3'-end processing"/>
    <property type="evidence" value="ECO:0007669"/>
    <property type="project" value="TreeGrafter"/>
</dbReference>
<evidence type="ECO:0000313" key="4">
    <source>
        <dbReference type="Proteomes" id="UP001209878"/>
    </source>
</evidence>
<dbReference type="AlphaFoldDB" id="A0AAD9KJK6"/>
<name>A0AAD9KJK6_RIDPI</name>
<keyword evidence="4" id="KW-1185">Reference proteome</keyword>
<dbReference type="SUPFAM" id="SSF82708">
    <property type="entry name" value="R3H domain"/>
    <property type="match status" value="1"/>
</dbReference>
<dbReference type="InterPro" id="IPR051181">
    <property type="entry name" value="CAF1_poly(A)_ribonucleases"/>
</dbReference>
<evidence type="ECO:0000256" key="1">
    <source>
        <dbReference type="ARBA" id="ARBA00008372"/>
    </source>
</evidence>
<dbReference type="Gene3D" id="3.30.1370.50">
    <property type="entry name" value="R3H-like domain"/>
    <property type="match status" value="1"/>
</dbReference>
<reference evidence="3" key="1">
    <citation type="journal article" date="2023" name="Mol. Biol. Evol.">
        <title>Third-Generation Sequencing Reveals the Adaptive Role of the Epigenome in Three Deep-Sea Polychaetes.</title>
        <authorList>
            <person name="Perez M."/>
            <person name="Aroh O."/>
            <person name="Sun Y."/>
            <person name="Lan Y."/>
            <person name="Juniper S.K."/>
            <person name="Young C.R."/>
            <person name="Angers B."/>
            <person name="Qian P.Y."/>
        </authorList>
    </citation>
    <scope>NUCLEOTIDE SEQUENCE</scope>
    <source>
        <strain evidence="3">R07B-5</strain>
    </source>
</reference>
<sequence>MHVCVCVSDFKEKLEIVSKAISECSFLAIDGEFTGLDKPNTQIHDFDTAEERYQKHREDAMEFLLMQLGICIFHFDEEQGKYTARTFYFYIFPRPHNKQAPNARFLCQSSSIDFMAAQGFDFNKLFKDGITVSLVSGETCIPYLLPSDEQKLRESLQQKHQLSDASSNQRNPPKIPVEYHKFFKDVCKKVEEFEMSDLEVMSLFPHNRNERQLILRNVKPRFATRIQMELKTDDKKVEFIAVSKTTDPEDAKRKLEEKKAEDFEQLDDAVGISKVIRMICQSGKLVVGHNMLLDVLHILHQFISPLPEDYEEFKGMTKRHLPRLLDTKLMAKMPPIKGHLQLFSLDDLLKSLQSKPFVMPDVVFPEDFPSYDNSGEQLHQSGYDAYITGLCFITMANYLGSAQKPPQGPVTPDSPLLQDYVNRLFLMRIYGIPYMDLTGPEPVPSRDHVFHIRFPSEWKTLDIIRLFSPFGRENIINNNNKSG</sequence>
<evidence type="ECO:0000313" key="3">
    <source>
        <dbReference type="EMBL" id="KAK2171885.1"/>
    </source>
</evidence>
<dbReference type="Gene3D" id="3.30.420.10">
    <property type="entry name" value="Ribonuclease H-like superfamily/Ribonuclease H"/>
    <property type="match status" value="1"/>
</dbReference>
<dbReference type="Pfam" id="PF04857">
    <property type="entry name" value="CAF1"/>
    <property type="match status" value="1"/>
</dbReference>
<dbReference type="FunFam" id="3.30.420.10:FF:000196">
    <property type="entry name" value="Poly(A)-specific ribonuclease PARN"/>
    <property type="match status" value="1"/>
</dbReference>
<dbReference type="GO" id="GO:0005634">
    <property type="term" value="C:nucleus"/>
    <property type="evidence" value="ECO:0007669"/>
    <property type="project" value="InterPro"/>
</dbReference>
<dbReference type="Gene3D" id="3.30.70.330">
    <property type="match status" value="1"/>
</dbReference>
<dbReference type="GO" id="GO:0046872">
    <property type="term" value="F:metal ion binding"/>
    <property type="evidence" value="ECO:0007669"/>
    <property type="project" value="InterPro"/>
</dbReference>
<dbReference type="PANTHER" id="PTHR15092">
    <property type="entry name" value="POLY A -SPECIFIC RIBONUCLEASE/TARGET OF EGR1, MEMBER 1"/>
    <property type="match status" value="1"/>
</dbReference>
<dbReference type="EMBL" id="JAODUO010001015">
    <property type="protein sequence ID" value="KAK2171885.1"/>
    <property type="molecule type" value="Genomic_DNA"/>
</dbReference>
<comment type="caution">
    <text evidence="3">The sequence shown here is derived from an EMBL/GenBank/DDBJ whole genome shotgun (WGS) entry which is preliminary data.</text>
</comment>
<dbReference type="GO" id="GO:1990431">
    <property type="term" value="P:priRNA 3'-end processing"/>
    <property type="evidence" value="ECO:0007669"/>
    <property type="project" value="TreeGrafter"/>
</dbReference>
<feature type="domain" description="Poly(A)-specific ribonuclease RNA-binding" evidence="2">
    <location>
        <begin position="439"/>
        <end position="477"/>
    </location>
</feature>
<dbReference type="GO" id="GO:0004535">
    <property type="term" value="F:poly(A)-specific ribonuclease activity"/>
    <property type="evidence" value="ECO:0007669"/>
    <property type="project" value="InterPro"/>
</dbReference>
<accession>A0AAD9KJK6</accession>
<dbReference type="InterPro" id="IPR006941">
    <property type="entry name" value="RNase_CAF1"/>
</dbReference>
<organism evidence="3 4">
    <name type="scientific">Ridgeia piscesae</name>
    <name type="common">Tubeworm</name>
    <dbReference type="NCBI Taxonomy" id="27915"/>
    <lineage>
        <taxon>Eukaryota</taxon>
        <taxon>Metazoa</taxon>
        <taxon>Spiralia</taxon>
        <taxon>Lophotrochozoa</taxon>
        <taxon>Annelida</taxon>
        <taxon>Polychaeta</taxon>
        <taxon>Sedentaria</taxon>
        <taxon>Canalipalpata</taxon>
        <taxon>Sabellida</taxon>
        <taxon>Siboglinidae</taxon>
        <taxon>Ridgeia</taxon>
    </lineage>
</organism>
<dbReference type="InterPro" id="IPR014789">
    <property type="entry name" value="PolyA-riboNase_RNA-binding"/>
</dbReference>
<evidence type="ECO:0000259" key="2">
    <source>
        <dbReference type="Pfam" id="PF08675"/>
    </source>
</evidence>
<dbReference type="Pfam" id="PF08675">
    <property type="entry name" value="RNA_bind"/>
    <property type="match status" value="1"/>
</dbReference>
<comment type="similarity">
    <text evidence="1">Belongs to the CAF1 family.</text>
</comment>
<gene>
    <name evidence="3" type="ORF">NP493_1016g02118</name>
</gene>
<dbReference type="SUPFAM" id="SSF53098">
    <property type="entry name" value="Ribonuclease H-like"/>
    <property type="match status" value="1"/>
</dbReference>